<gene>
    <name evidence="1" type="ORF">YZ82_07300</name>
</gene>
<evidence type="ECO:0000313" key="2">
    <source>
        <dbReference type="Proteomes" id="UP000321812"/>
    </source>
</evidence>
<accession>A0A562XD04</accession>
<sequence length="79" mass="9336">MNKSYNKFERAYEIMTELTKAPLPLEPTELAMINDRELGFLKSNIRLMAEYLGSLGCQVWHDNEVVLQIYEEEQRRAKK</sequence>
<proteinExistence type="predicted"/>
<protein>
    <submittedName>
        <fullName evidence="1">Uncharacterized protein</fullName>
    </submittedName>
</protein>
<dbReference type="AlphaFoldDB" id="A0A562XD04"/>
<comment type="caution">
    <text evidence="1">The sequence shown here is derived from an EMBL/GenBank/DDBJ whole genome shotgun (WGS) entry which is preliminary data.</text>
</comment>
<organism evidence="1 2">
    <name type="scientific">Campylobacter hyointestinalis</name>
    <dbReference type="NCBI Taxonomy" id="198"/>
    <lineage>
        <taxon>Bacteria</taxon>
        <taxon>Pseudomonadati</taxon>
        <taxon>Campylobacterota</taxon>
        <taxon>Epsilonproteobacteria</taxon>
        <taxon>Campylobacterales</taxon>
        <taxon>Campylobacteraceae</taxon>
        <taxon>Campylobacter</taxon>
    </lineage>
</organism>
<dbReference type="Proteomes" id="UP000321812">
    <property type="component" value="Unassembled WGS sequence"/>
</dbReference>
<name>A0A562XD04_CAMHY</name>
<dbReference type="EMBL" id="VOAP01000016">
    <property type="protein sequence ID" value="TWO19885.1"/>
    <property type="molecule type" value="Genomic_DNA"/>
</dbReference>
<reference evidence="1 2" key="1">
    <citation type="submission" date="2019-07" db="EMBL/GenBank/DDBJ databases">
        <title>Rapid identification of Enteric Bacteria from Whole Genome Sequences (WGS) using Average Nucleotide Identity (ANI).</title>
        <authorList>
            <person name="Lane C."/>
        </authorList>
    </citation>
    <scope>NUCLEOTIDE SEQUENCE [LARGE SCALE GENOMIC DNA]</scope>
    <source>
        <strain evidence="1 2">D2411</strain>
    </source>
</reference>
<dbReference type="RefSeq" id="WP_111974735.1">
    <property type="nucleotide sequence ID" value="NZ_VOAP01000016.1"/>
</dbReference>
<evidence type="ECO:0000313" key="1">
    <source>
        <dbReference type="EMBL" id="TWO19885.1"/>
    </source>
</evidence>